<gene>
    <name evidence="7" type="primary">thrB</name>
    <name evidence="11" type="ORF">SAMN05421771_3468</name>
</gene>
<dbReference type="Pfam" id="PF00288">
    <property type="entry name" value="GHMP_kinases_N"/>
    <property type="match status" value="1"/>
</dbReference>
<dbReference type="GO" id="GO:0009088">
    <property type="term" value="P:threonine biosynthetic process"/>
    <property type="evidence" value="ECO:0007669"/>
    <property type="project" value="UniProtKB-UniRule"/>
</dbReference>
<dbReference type="PIRSF" id="PIRSF000676">
    <property type="entry name" value="Homoser_kin"/>
    <property type="match status" value="1"/>
</dbReference>
<dbReference type="PANTHER" id="PTHR20861">
    <property type="entry name" value="HOMOSERINE/4-DIPHOSPHOCYTIDYL-2-C-METHYL-D-ERYTHRITOL KINASE"/>
    <property type="match status" value="1"/>
</dbReference>
<dbReference type="NCBIfam" id="TIGR00191">
    <property type="entry name" value="thrB"/>
    <property type="match status" value="1"/>
</dbReference>
<reference evidence="11 12" key="1">
    <citation type="submission" date="2016-10" db="EMBL/GenBank/DDBJ databases">
        <authorList>
            <person name="de Groot N.N."/>
        </authorList>
    </citation>
    <scope>NUCLEOTIDE SEQUENCE [LARGE SCALE GENOMIC DNA]</scope>
    <source>
        <strain evidence="11 12">DSM 21001</strain>
    </source>
</reference>
<evidence type="ECO:0000256" key="4">
    <source>
        <dbReference type="ARBA" id="ARBA00022741"/>
    </source>
</evidence>
<dbReference type="EMBL" id="FOZL01000001">
    <property type="protein sequence ID" value="SFS18447.1"/>
    <property type="molecule type" value="Genomic_DNA"/>
</dbReference>
<comment type="subcellular location">
    <subcellularLocation>
        <location evidence="7">Cytoplasm</location>
    </subcellularLocation>
</comment>
<dbReference type="OrthoDB" id="9769912at2"/>
<dbReference type="InterPro" id="IPR036554">
    <property type="entry name" value="GHMP_kinase_C_sf"/>
</dbReference>
<name>A0A1I6MS53_9BACT</name>
<comment type="function">
    <text evidence="7">Catalyzes the ATP-dependent phosphorylation of L-homoserine to L-homoserine phosphate.</text>
</comment>
<dbReference type="Gene3D" id="3.30.70.890">
    <property type="entry name" value="GHMP kinase, C-terminal domain"/>
    <property type="match status" value="1"/>
</dbReference>
<keyword evidence="5 7" id="KW-0418">Kinase</keyword>
<evidence type="ECO:0000256" key="5">
    <source>
        <dbReference type="ARBA" id="ARBA00022777"/>
    </source>
</evidence>
<dbReference type="InterPro" id="IPR013750">
    <property type="entry name" value="GHMP_kinase_C_dom"/>
</dbReference>
<dbReference type="SUPFAM" id="SSF54211">
    <property type="entry name" value="Ribosomal protein S5 domain 2-like"/>
    <property type="match status" value="1"/>
</dbReference>
<dbReference type="Gene3D" id="3.30.230.10">
    <property type="match status" value="1"/>
</dbReference>
<dbReference type="PRINTS" id="PR00958">
    <property type="entry name" value="HOMSERKINASE"/>
</dbReference>
<comment type="caution">
    <text evidence="7">Lacks conserved residue(s) required for the propagation of feature annotation.</text>
</comment>
<dbReference type="Pfam" id="PF08544">
    <property type="entry name" value="GHMP_kinases_C"/>
    <property type="match status" value="1"/>
</dbReference>
<keyword evidence="3 7" id="KW-0791">Threonine biosynthesis</keyword>
<keyword evidence="6 7" id="KW-0067">ATP-binding</keyword>
<evidence type="ECO:0000256" key="7">
    <source>
        <dbReference type="HAMAP-Rule" id="MF_00384"/>
    </source>
</evidence>
<proteinExistence type="inferred from homology"/>
<evidence type="ECO:0000259" key="9">
    <source>
        <dbReference type="Pfam" id="PF00288"/>
    </source>
</evidence>
<evidence type="ECO:0000256" key="1">
    <source>
        <dbReference type="ARBA" id="ARBA00022605"/>
    </source>
</evidence>
<dbReference type="InterPro" id="IPR006204">
    <property type="entry name" value="GHMP_kinase_N_dom"/>
</dbReference>
<dbReference type="GO" id="GO:0005524">
    <property type="term" value="F:ATP binding"/>
    <property type="evidence" value="ECO:0007669"/>
    <property type="project" value="UniProtKB-UniRule"/>
</dbReference>
<dbReference type="EC" id="2.7.1.39" evidence="7 8"/>
<dbReference type="InterPro" id="IPR020568">
    <property type="entry name" value="Ribosomal_Su5_D2-typ_SF"/>
</dbReference>
<dbReference type="HAMAP" id="MF_00384">
    <property type="entry name" value="Homoser_kinase"/>
    <property type="match status" value="1"/>
</dbReference>
<accession>A0A1I6MS53</accession>
<evidence type="ECO:0000256" key="8">
    <source>
        <dbReference type="NCBIfam" id="TIGR00191"/>
    </source>
</evidence>
<sequence length="303" mass="31468">MSKPLHLRLPATSANLGPGFDALGLAMALYLEIEATEAAPETGKDTITATGRNPELTADAERSLIFTTYREVLAAQGIAAPKLHLKLKNGIPLGMGCGSSAAALLAGVHLANHFGDLNWTPHQVMTEACLREGHPDNVAACALGGMTASSQQGSEILTATLGLALPWRLLLALPSASLATEKARALLPDTYSRSDAVANIQRSSLLVAAFALNRPDLLNTAMQDRIHQPYRSEACPLLPRLAHLGGVPGVYGVALSGAGPSVLLIVDPACPLESIESAVRSAANDPSMELLVTVIAGPAEVTV</sequence>
<feature type="domain" description="GHMP kinase N-terminal" evidence="9">
    <location>
        <begin position="65"/>
        <end position="145"/>
    </location>
</feature>
<keyword evidence="12" id="KW-1185">Reference proteome</keyword>
<evidence type="ECO:0000256" key="6">
    <source>
        <dbReference type="ARBA" id="ARBA00022840"/>
    </source>
</evidence>
<evidence type="ECO:0000313" key="12">
    <source>
        <dbReference type="Proteomes" id="UP000199024"/>
    </source>
</evidence>
<keyword evidence="7" id="KW-0963">Cytoplasm</keyword>
<comment type="similarity">
    <text evidence="7">Belongs to the GHMP kinase family. Homoserine kinase subfamily.</text>
</comment>
<comment type="catalytic activity">
    <reaction evidence="7">
        <text>L-homoserine + ATP = O-phospho-L-homoserine + ADP + H(+)</text>
        <dbReference type="Rhea" id="RHEA:13985"/>
        <dbReference type="ChEBI" id="CHEBI:15378"/>
        <dbReference type="ChEBI" id="CHEBI:30616"/>
        <dbReference type="ChEBI" id="CHEBI:57476"/>
        <dbReference type="ChEBI" id="CHEBI:57590"/>
        <dbReference type="ChEBI" id="CHEBI:456216"/>
        <dbReference type="EC" id="2.7.1.39"/>
    </reaction>
</comment>
<dbReference type="RefSeq" id="WP_089841020.1">
    <property type="nucleotide sequence ID" value="NZ_FOZL01000001.1"/>
</dbReference>
<comment type="pathway">
    <text evidence="7">Amino-acid biosynthesis; L-threonine biosynthesis; L-threonine from L-aspartate: step 4/5.</text>
</comment>
<dbReference type="Proteomes" id="UP000199024">
    <property type="component" value="Unassembled WGS sequence"/>
</dbReference>
<dbReference type="UniPathway" id="UPA00050">
    <property type="reaction ID" value="UER00064"/>
</dbReference>
<feature type="domain" description="GHMP kinase C-terminal" evidence="10">
    <location>
        <begin position="207"/>
        <end position="282"/>
    </location>
</feature>
<evidence type="ECO:0000313" key="11">
    <source>
        <dbReference type="EMBL" id="SFS18447.1"/>
    </source>
</evidence>
<evidence type="ECO:0000256" key="2">
    <source>
        <dbReference type="ARBA" id="ARBA00022679"/>
    </source>
</evidence>
<organism evidence="11 12">
    <name type="scientific">Granulicella pectinivorans</name>
    <dbReference type="NCBI Taxonomy" id="474950"/>
    <lineage>
        <taxon>Bacteria</taxon>
        <taxon>Pseudomonadati</taxon>
        <taxon>Acidobacteriota</taxon>
        <taxon>Terriglobia</taxon>
        <taxon>Terriglobales</taxon>
        <taxon>Acidobacteriaceae</taxon>
        <taxon>Granulicella</taxon>
    </lineage>
</organism>
<keyword evidence="2 7" id="KW-0808">Transferase</keyword>
<evidence type="ECO:0000259" key="10">
    <source>
        <dbReference type="Pfam" id="PF08544"/>
    </source>
</evidence>
<dbReference type="InterPro" id="IPR014721">
    <property type="entry name" value="Ribsml_uS5_D2-typ_fold_subgr"/>
</dbReference>
<evidence type="ECO:0000256" key="3">
    <source>
        <dbReference type="ARBA" id="ARBA00022697"/>
    </source>
</evidence>
<dbReference type="SUPFAM" id="SSF55060">
    <property type="entry name" value="GHMP Kinase, C-terminal domain"/>
    <property type="match status" value="1"/>
</dbReference>
<dbReference type="GO" id="GO:0005737">
    <property type="term" value="C:cytoplasm"/>
    <property type="evidence" value="ECO:0007669"/>
    <property type="project" value="UniProtKB-SubCell"/>
</dbReference>
<dbReference type="STRING" id="474950.SAMN05421771_3468"/>
<dbReference type="PANTHER" id="PTHR20861:SF1">
    <property type="entry name" value="HOMOSERINE KINASE"/>
    <property type="match status" value="1"/>
</dbReference>
<dbReference type="GO" id="GO:0004413">
    <property type="term" value="F:homoserine kinase activity"/>
    <property type="evidence" value="ECO:0007669"/>
    <property type="project" value="UniProtKB-UniRule"/>
</dbReference>
<dbReference type="AlphaFoldDB" id="A0A1I6MS53"/>
<keyword evidence="1 7" id="KW-0028">Amino-acid biosynthesis</keyword>
<protein>
    <recommendedName>
        <fullName evidence="7 8">Homoserine kinase</fullName>
        <shortName evidence="7">HK</shortName>
        <shortName evidence="7">HSK</shortName>
        <ecNumber evidence="7 8">2.7.1.39</ecNumber>
    </recommendedName>
</protein>
<keyword evidence="4 7" id="KW-0547">Nucleotide-binding</keyword>
<dbReference type="InterPro" id="IPR000870">
    <property type="entry name" value="Homoserine_kinase"/>
</dbReference>